<sequence>MSDIENLDLGKFLSDILTRECSRIHEPGSTVQEHPIPGLKSFSKRLKRAWPSLRGRTRAQAPQGEWIDW</sequence>
<name>A0A4S8L563_DENBC</name>
<evidence type="ECO:0000313" key="2">
    <source>
        <dbReference type="Proteomes" id="UP000297245"/>
    </source>
</evidence>
<protein>
    <submittedName>
        <fullName evidence="1">Uncharacterized protein</fullName>
    </submittedName>
</protein>
<dbReference type="Proteomes" id="UP000297245">
    <property type="component" value="Unassembled WGS sequence"/>
</dbReference>
<accession>A0A4S8L563</accession>
<dbReference type="AlphaFoldDB" id="A0A4S8L563"/>
<evidence type="ECO:0000313" key="1">
    <source>
        <dbReference type="EMBL" id="THU83699.1"/>
    </source>
</evidence>
<dbReference type="OrthoDB" id="2894845at2759"/>
<dbReference type="EMBL" id="ML179646">
    <property type="protein sequence ID" value="THU83699.1"/>
    <property type="molecule type" value="Genomic_DNA"/>
</dbReference>
<proteinExistence type="predicted"/>
<gene>
    <name evidence="1" type="ORF">K435DRAFT_423540</name>
</gene>
<keyword evidence="2" id="KW-1185">Reference proteome</keyword>
<organism evidence="1 2">
    <name type="scientific">Dendrothele bispora (strain CBS 962.96)</name>
    <dbReference type="NCBI Taxonomy" id="1314807"/>
    <lineage>
        <taxon>Eukaryota</taxon>
        <taxon>Fungi</taxon>
        <taxon>Dikarya</taxon>
        <taxon>Basidiomycota</taxon>
        <taxon>Agaricomycotina</taxon>
        <taxon>Agaricomycetes</taxon>
        <taxon>Agaricomycetidae</taxon>
        <taxon>Agaricales</taxon>
        <taxon>Agaricales incertae sedis</taxon>
        <taxon>Dendrothele</taxon>
    </lineage>
</organism>
<reference evidence="1 2" key="1">
    <citation type="journal article" date="2019" name="Nat. Ecol. Evol.">
        <title>Megaphylogeny resolves global patterns of mushroom evolution.</title>
        <authorList>
            <person name="Varga T."/>
            <person name="Krizsan K."/>
            <person name="Foldi C."/>
            <person name="Dima B."/>
            <person name="Sanchez-Garcia M."/>
            <person name="Sanchez-Ramirez S."/>
            <person name="Szollosi G.J."/>
            <person name="Szarkandi J.G."/>
            <person name="Papp V."/>
            <person name="Albert L."/>
            <person name="Andreopoulos W."/>
            <person name="Angelini C."/>
            <person name="Antonin V."/>
            <person name="Barry K.W."/>
            <person name="Bougher N.L."/>
            <person name="Buchanan P."/>
            <person name="Buyck B."/>
            <person name="Bense V."/>
            <person name="Catcheside P."/>
            <person name="Chovatia M."/>
            <person name="Cooper J."/>
            <person name="Damon W."/>
            <person name="Desjardin D."/>
            <person name="Finy P."/>
            <person name="Geml J."/>
            <person name="Haridas S."/>
            <person name="Hughes K."/>
            <person name="Justo A."/>
            <person name="Karasinski D."/>
            <person name="Kautmanova I."/>
            <person name="Kiss B."/>
            <person name="Kocsube S."/>
            <person name="Kotiranta H."/>
            <person name="LaButti K.M."/>
            <person name="Lechner B.E."/>
            <person name="Liimatainen K."/>
            <person name="Lipzen A."/>
            <person name="Lukacs Z."/>
            <person name="Mihaltcheva S."/>
            <person name="Morgado L.N."/>
            <person name="Niskanen T."/>
            <person name="Noordeloos M.E."/>
            <person name="Ohm R.A."/>
            <person name="Ortiz-Santana B."/>
            <person name="Ovrebo C."/>
            <person name="Racz N."/>
            <person name="Riley R."/>
            <person name="Savchenko A."/>
            <person name="Shiryaev A."/>
            <person name="Soop K."/>
            <person name="Spirin V."/>
            <person name="Szebenyi C."/>
            <person name="Tomsovsky M."/>
            <person name="Tulloss R.E."/>
            <person name="Uehling J."/>
            <person name="Grigoriev I.V."/>
            <person name="Vagvolgyi C."/>
            <person name="Papp T."/>
            <person name="Martin F.M."/>
            <person name="Miettinen O."/>
            <person name="Hibbett D.S."/>
            <person name="Nagy L.G."/>
        </authorList>
    </citation>
    <scope>NUCLEOTIDE SEQUENCE [LARGE SCALE GENOMIC DNA]</scope>
    <source>
        <strain evidence="1 2">CBS 962.96</strain>
    </source>
</reference>